<dbReference type="GO" id="GO:0005524">
    <property type="term" value="F:ATP binding"/>
    <property type="evidence" value="ECO:0007669"/>
    <property type="project" value="UniProtKB-KW"/>
</dbReference>
<evidence type="ECO:0000256" key="1">
    <source>
        <dbReference type="ARBA" id="ARBA00022679"/>
    </source>
</evidence>
<proteinExistence type="predicted"/>
<evidence type="ECO:0000313" key="6">
    <source>
        <dbReference type="EMBL" id="MDX4953504.1"/>
    </source>
</evidence>
<keyword evidence="3 6" id="KW-0418">Kinase</keyword>
<accession>A0AAJ2V769</accession>
<keyword evidence="2" id="KW-0547">Nucleotide-binding</keyword>
<gene>
    <name evidence="6" type="ORF">SGN30_08720</name>
</gene>
<sequence length="364" mass="40182">MTRLYIEGSSAPPEIKNSLLEFSKSIEFQREDSKAANGYVFFGTNRVTGTLVTIKYYYWGGKAEYHAEPRQLAQIDAQNVLKILDAGLIDAKWAYFMTPTCTGGDLDLVLESSPLGVKSALDYTYQALSGLSHLHGSRFLHRDIKLANLYLTEGDSVVIGDFGSVKRLPEAASTIPASSHSLAYRPPETIISNSYGIPGDIYQCGLVLYQLLGGNLAYDGLAWLSKRELSQLETFATPQDKEDFIDRCIKAKIAAGRAIDLKSLPPWVPKSIRRIINKACHVDAAQRFQSASALMAKIHELRPSVPDWQVIEGCPTLIAKTRYRIVSNDDGLSVQKRAGADWRNDNTCSGTTLEELVESITLKA</sequence>
<protein>
    <submittedName>
        <fullName evidence="6">Protein kinase</fullName>
    </submittedName>
</protein>
<evidence type="ECO:0000313" key="7">
    <source>
        <dbReference type="Proteomes" id="UP001287445"/>
    </source>
</evidence>
<dbReference type="Proteomes" id="UP001287445">
    <property type="component" value="Unassembled WGS sequence"/>
</dbReference>
<reference evidence="6" key="1">
    <citation type="submission" date="2023-11" db="EMBL/GenBank/DDBJ databases">
        <title>Identification and selenium tolerance of Delftia acidovorans R3-25.</title>
        <authorList>
            <person name="Zhang S."/>
            <person name="Liu Y."/>
            <person name="Guo Y."/>
        </authorList>
    </citation>
    <scope>NUCLEOTIDE SEQUENCE</scope>
    <source>
        <strain evidence="6">R3-25</strain>
    </source>
</reference>
<dbReference type="PANTHER" id="PTHR43289:SF6">
    <property type="entry name" value="SERINE_THREONINE-PROTEIN KINASE NEKL-3"/>
    <property type="match status" value="1"/>
</dbReference>
<dbReference type="RefSeq" id="WP_319072964.1">
    <property type="nucleotide sequence ID" value="NZ_JAWWMZ010000003.1"/>
</dbReference>
<evidence type="ECO:0000256" key="3">
    <source>
        <dbReference type="ARBA" id="ARBA00022777"/>
    </source>
</evidence>
<evidence type="ECO:0000256" key="4">
    <source>
        <dbReference type="ARBA" id="ARBA00022840"/>
    </source>
</evidence>
<feature type="domain" description="Protein kinase" evidence="5">
    <location>
        <begin position="26"/>
        <end position="302"/>
    </location>
</feature>
<dbReference type="PROSITE" id="PS50011">
    <property type="entry name" value="PROTEIN_KINASE_DOM"/>
    <property type="match status" value="1"/>
</dbReference>
<name>A0AAJ2V769_DELAC</name>
<evidence type="ECO:0000259" key="5">
    <source>
        <dbReference type="PROSITE" id="PS50011"/>
    </source>
</evidence>
<dbReference type="InterPro" id="IPR008271">
    <property type="entry name" value="Ser/Thr_kinase_AS"/>
</dbReference>
<dbReference type="GO" id="GO:0004674">
    <property type="term" value="F:protein serine/threonine kinase activity"/>
    <property type="evidence" value="ECO:0007669"/>
    <property type="project" value="TreeGrafter"/>
</dbReference>
<dbReference type="EMBL" id="JAWWMZ010000003">
    <property type="protein sequence ID" value="MDX4953504.1"/>
    <property type="molecule type" value="Genomic_DNA"/>
</dbReference>
<dbReference type="Gene3D" id="1.10.510.10">
    <property type="entry name" value="Transferase(Phosphotransferase) domain 1"/>
    <property type="match status" value="1"/>
</dbReference>
<dbReference type="PANTHER" id="PTHR43289">
    <property type="entry name" value="MITOGEN-ACTIVATED PROTEIN KINASE KINASE KINASE 20-RELATED"/>
    <property type="match status" value="1"/>
</dbReference>
<dbReference type="Pfam" id="PF00069">
    <property type="entry name" value="Pkinase"/>
    <property type="match status" value="1"/>
</dbReference>
<keyword evidence="1" id="KW-0808">Transferase</keyword>
<dbReference type="InterPro" id="IPR011009">
    <property type="entry name" value="Kinase-like_dom_sf"/>
</dbReference>
<evidence type="ECO:0000256" key="2">
    <source>
        <dbReference type="ARBA" id="ARBA00022741"/>
    </source>
</evidence>
<keyword evidence="4" id="KW-0067">ATP-binding</keyword>
<organism evidence="6 7">
    <name type="scientific">Delftia acidovorans</name>
    <name type="common">Pseudomonas acidovorans</name>
    <name type="synonym">Comamonas acidovorans</name>
    <dbReference type="NCBI Taxonomy" id="80866"/>
    <lineage>
        <taxon>Bacteria</taxon>
        <taxon>Pseudomonadati</taxon>
        <taxon>Pseudomonadota</taxon>
        <taxon>Betaproteobacteria</taxon>
        <taxon>Burkholderiales</taxon>
        <taxon>Comamonadaceae</taxon>
        <taxon>Delftia</taxon>
    </lineage>
</organism>
<dbReference type="SMART" id="SM00220">
    <property type="entry name" value="S_TKc"/>
    <property type="match status" value="1"/>
</dbReference>
<dbReference type="AlphaFoldDB" id="A0AAJ2V769"/>
<comment type="caution">
    <text evidence="6">The sequence shown here is derived from an EMBL/GenBank/DDBJ whole genome shotgun (WGS) entry which is preliminary data.</text>
</comment>
<dbReference type="PROSITE" id="PS00108">
    <property type="entry name" value="PROTEIN_KINASE_ST"/>
    <property type="match status" value="1"/>
</dbReference>
<dbReference type="SUPFAM" id="SSF56112">
    <property type="entry name" value="Protein kinase-like (PK-like)"/>
    <property type="match status" value="1"/>
</dbReference>
<dbReference type="InterPro" id="IPR000719">
    <property type="entry name" value="Prot_kinase_dom"/>
</dbReference>